<comment type="caution">
    <text evidence="8">The sequence shown here is derived from an EMBL/GenBank/DDBJ whole genome shotgun (WGS) entry which is preliminary data.</text>
</comment>
<dbReference type="GO" id="GO:0005881">
    <property type="term" value="C:cytoplasmic microtubule"/>
    <property type="evidence" value="ECO:0007669"/>
    <property type="project" value="TreeGrafter"/>
</dbReference>
<accession>A0A7J9IJM7</accession>
<evidence type="ECO:0000259" key="7">
    <source>
        <dbReference type="SMART" id="SM01349"/>
    </source>
</evidence>
<feature type="repeat" description="HEAT" evidence="5">
    <location>
        <begin position="160"/>
        <end position="198"/>
    </location>
</feature>
<dbReference type="InterPro" id="IPR016024">
    <property type="entry name" value="ARM-type_fold"/>
</dbReference>
<dbReference type="GO" id="GO:0008017">
    <property type="term" value="F:microtubule binding"/>
    <property type="evidence" value="ECO:0007669"/>
    <property type="project" value="TreeGrafter"/>
</dbReference>
<dbReference type="PANTHER" id="PTHR21567">
    <property type="entry name" value="CLASP"/>
    <property type="match status" value="1"/>
</dbReference>
<dbReference type="GO" id="GO:0005819">
    <property type="term" value="C:spindle"/>
    <property type="evidence" value="ECO:0007669"/>
    <property type="project" value="UniProtKB-ARBA"/>
</dbReference>
<feature type="domain" description="TOG" evidence="7">
    <location>
        <begin position="3"/>
        <end position="224"/>
    </location>
</feature>
<sequence length="1463" mass="161988">MEEALELARAKDTKERMAAVERLYHLLEGSRKSLTYSEVTSLVDCCMDLLNDNNFRVSQGALQALASAAVLSGDHLKLHFNALVPAVVERLGDAKQPVRDAARRLLLTLMEVSSPTIIVERAGSYGWTHRSWRVREEFAQTVTAAISLFASTELPLQRAILPPILQMLHDSNPGVREAAILCVEEMYMQAGTQFRDELHRHQLPASMVRDINARLEKTEMQVRPSNGTLGGLAAGDRKPVVYNVKKSSPRAKSSSRETSLLGGEIDVTEKSIDPIKVYSDKELIREFEKIASTLMPEKDWSIRIAAMQRVEGLVSGGAADYPCFRGLLKQLVGPLSTQLSDRRSSIVKQLLEFLYASGFAVTVLQLFTMELVCPSFYGAFNILSLHLAKLACHLLCFLSKEFLGEFESCAEMFIPVLFKLVVITVLVIAESADNCIKMMLHNCKVARVLPRIADCAKNDRNAVLRARCCEYALLILEHWPDAPEIQRSADLYEDLIRCCVADAISEVRSTARMCYRMFTKTWPDRSCRLFSSFDPAIQRIINEEDGGMHRRHASPSLRDRNVKMSFTSQTSATLNVPGYGTSAIVAMDRTSSLSSGTSLSSGLNFSQSKPVGKGAEHTLKSVLHASKQKVSAIESMLRGLDISEKQRSTSLALGVDPPSFRDPPFPAAVSASNSLTSSLGLESITSTVGKSGNHNGDLIMSDIITQTSKDSGKLSYRSNVATESFPVLSSYSPRRAAVRADRGSIDDNTDIREASRFIKPHIDRQYFDMPYRDVNSRHSQNNNIPNFQRPLSRKHVSGRISAERRKSFDDNQPSLGEMSNYVDGPASLTEALSEGLSPSSDWCARVAAFMYLRSLLQQGPKGVLEVNQNFMKVMKLFFQHLDDPHHKVAQAALSTLADIIPSCQKPFESYMERILPHVFSRLIDPKESVRQPCSTTLGIVSKTYSIDSLLPALLRSLDEQRSPKAKLAVIEFSISSFNKHATNSEGSSNIGILILWLAKLKPLVHDKNTKLKDAAISCIISVYSHFDPIAVLNFILSLSVEEQNSLRRALKQYTPRIEVDLISYLQNKKERQRSKSSYDPYDAVGAWSEEGYVGVSKKSLLLGRFSSGSVDSEGGRKGSTQDSTLITGPIGQETSDETQVNLFQNFGISSNADVLPSKTKELSYMVNSNDQNLGSQMGQVENLESSVNMEGLYTPHLETNGPSRFDSLVDVKGVACDHDISSELDLNHLKPAPVKISSMPDTGPSIPKILHLFCNGIDESSTASKRGALQQLIEISVANDISIWTKYFNQILTTLLEVLDDSDSSIRELVLSLIVEMLKNQKDAMEDSVEIVIEKLLHVTKDIVPKVSNEAENCLNTVMSQYDPLRGLSITGLQVIVPLLVTEDEKTLVICINCLTKDTNGVPLFMLALDCFVHILVGQLSQEDLMSLLPSFLPAIFEAFGNQSADVRKVILMFVLYKFIIIE</sequence>
<dbReference type="Pfam" id="PF21041">
    <property type="entry name" value="XMAP215_CLASP_TOG"/>
    <property type="match status" value="1"/>
</dbReference>
<evidence type="ECO:0000256" key="1">
    <source>
        <dbReference type="ARBA" id="ARBA00004245"/>
    </source>
</evidence>
<dbReference type="InterPro" id="IPR021133">
    <property type="entry name" value="HEAT_type_2"/>
</dbReference>
<dbReference type="GO" id="GO:0000278">
    <property type="term" value="P:mitotic cell cycle"/>
    <property type="evidence" value="ECO:0007669"/>
    <property type="project" value="UniProtKB-ARBA"/>
</dbReference>
<dbReference type="InterPro" id="IPR011989">
    <property type="entry name" value="ARM-like"/>
</dbReference>
<gene>
    <name evidence="8" type="ORF">Goarm_018829</name>
</gene>
<dbReference type="SMART" id="SM01349">
    <property type="entry name" value="TOG"/>
    <property type="match status" value="2"/>
</dbReference>
<dbReference type="Gene3D" id="1.25.10.10">
    <property type="entry name" value="Leucine-rich Repeat Variant"/>
    <property type="match status" value="4"/>
</dbReference>
<dbReference type="InterPro" id="IPR048491">
    <property type="entry name" value="XMAP215_CLASP_TOG"/>
</dbReference>
<protein>
    <recommendedName>
        <fullName evidence="7">TOG domain-containing protein</fullName>
    </recommendedName>
</protein>
<evidence type="ECO:0000313" key="8">
    <source>
        <dbReference type="EMBL" id="MBA0822008.1"/>
    </source>
</evidence>
<dbReference type="EMBL" id="JABFAE010000001">
    <property type="protein sequence ID" value="MBA0822008.1"/>
    <property type="molecule type" value="Genomic_DNA"/>
</dbReference>
<dbReference type="InterPro" id="IPR034085">
    <property type="entry name" value="TOG"/>
</dbReference>
<feature type="domain" description="TOG" evidence="7">
    <location>
        <begin position="817"/>
        <end position="1063"/>
    </location>
</feature>
<dbReference type="InterPro" id="IPR024395">
    <property type="entry name" value="CLASP_N_dom"/>
</dbReference>
<dbReference type="GO" id="GO:0000226">
    <property type="term" value="P:microtubule cytoskeleton organization"/>
    <property type="evidence" value="ECO:0007669"/>
    <property type="project" value="UniProtKB-ARBA"/>
</dbReference>
<evidence type="ECO:0000256" key="6">
    <source>
        <dbReference type="SAM" id="MobiDB-lite"/>
    </source>
</evidence>
<feature type="region of interest" description="Disordered" evidence="6">
    <location>
        <begin position="778"/>
        <end position="816"/>
    </location>
</feature>
<keyword evidence="3" id="KW-0677">Repeat</keyword>
<dbReference type="Proteomes" id="UP000593575">
    <property type="component" value="Unassembled WGS sequence"/>
</dbReference>
<evidence type="ECO:0000256" key="4">
    <source>
        <dbReference type="ARBA" id="ARBA00023212"/>
    </source>
</evidence>
<comment type="subcellular location">
    <subcellularLocation>
        <location evidence="1">Cytoplasm</location>
        <location evidence="1">Cytoskeleton</location>
    </subcellularLocation>
</comment>
<dbReference type="PANTHER" id="PTHR21567:SF9">
    <property type="entry name" value="CLIP-ASSOCIATING PROTEIN"/>
    <property type="match status" value="1"/>
</dbReference>
<name>A0A7J9IJM7_9ROSI</name>
<evidence type="ECO:0000313" key="9">
    <source>
        <dbReference type="Proteomes" id="UP000593575"/>
    </source>
</evidence>
<evidence type="ECO:0000256" key="3">
    <source>
        <dbReference type="ARBA" id="ARBA00022737"/>
    </source>
</evidence>
<dbReference type="Pfam" id="PF12348">
    <property type="entry name" value="CLASP_N"/>
    <property type="match status" value="1"/>
</dbReference>
<dbReference type="Pfam" id="PF21040">
    <property type="entry name" value="CEP104-like_TOG"/>
    <property type="match status" value="1"/>
</dbReference>
<dbReference type="GO" id="GO:0031110">
    <property type="term" value="P:regulation of microtubule polymerization or depolymerization"/>
    <property type="evidence" value="ECO:0007669"/>
    <property type="project" value="UniProtKB-ARBA"/>
</dbReference>
<organism evidence="8 9">
    <name type="scientific">Gossypium armourianum</name>
    <dbReference type="NCBI Taxonomy" id="34283"/>
    <lineage>
        <taxon>Eukaryota</taxon>
        <taxon>Viridiplantae</taxon>
        <taxon>Streptophyta</taxon>
        <taxon>Embryophyta</taxon>
        <taxon>Tracheophyta</taxon>
        <taxon>Spermatophyta</taxon>
        <taxon>Magnoliopsida</taxon>
        <taxon>eudicotyledons</taxon>
        <taxon>Gunneridae</taxon>
        <taxon>Pentapetalae</taxon>
        <taxon>rosids</taxon>
        <taxon>malvids</taxon>
        <taxon>Malvales</taxon>
        <taxon>Malvaceae</taxon>
        <taxon>Malvoideae</taxon>
        <taxon>Gossypium</taxon>
    </lineage>
</organism>
<evidence type="ECO:0000256" key="5">
    <source>
        <dbReference type="PROSITE-ProRule" id="PRU00103"/>
    </source>
</evidence>
<proteinExistence type="predicted"/>
<keyword evidence="9" id="KW-1185">Reference proteome</keyword>
<feature type="region of interest" description="Disordered" evidence="6">
    <location>
        <begin position="1108"/>
        <end position="1131"/>
    </location>
</feature>
<dbReference type="PROSITE" id="PS50077">
    <property type="entry name" value="HEAT_REPEAT"/>
    <property type="match status" value="2"/>
</dbReference>
<dbReference type="SUPFAM" id="SSF48371">
    <property type="entry name" value="ARM repeat"/>
    <property type="match status" value="2"/>
</dbReference>
<keyword evidence="2" id="KW-0963">Cytoplasm</keyword>
<feature type="repeat" description="HEAT" evidence="5">
    <location>
        <begin position="83"/>
        <end position="121"/>
    </location>
</feature>
<reference evidence="8 9" key="1">
    <citation type="journal article" date="2019" name="Genome Biol. Evol.">
        <title>Insights into the evolution of the New World diploid cottons (Gossypium, subgenus Houzingenia) based on genome sequencing.</title>
        <authorList>
            <person name="Grover C.E."/>
            <person name="Arick M.A. 2nd"/>
            <person name="Thrash A."/>
            <person name="Conover J.L."/>
            <person name="Sanders W.S."/>
            <person name="Peterson D.G."/>
            <person name="Frelichowski J.E."/>
            <person name="Scheffler J.A."/>
            <person name="Scheffler B.E."/>
            <person name="Wendel J.F."/>
        </authorList>
    </citation>
    <scope>NUCLEOTIDE SEQUENCE [LARGE SCALE GENOMIC DNA]</scope>
    <source>
        <strain evidence="8">6</strain>
        <tissue evidence="8">Leaf</tissue>
    </source>
</reference>
<dbReference type="GO" id="GO:1902903">
    <property type="term" value="P:regulation of supramolecular fiber organization"/>
    <property type="evidence" value="ECO:0007669"/>
    <property type="project" value="UniProtKB-ARBA"/>
</dbReference>
<keyword evidence="4" id="KW-0206">Cytoskeleton</keyword>
<evidence type="ECO:0000256" key="2">
    <source>
        <dbReference type="ARBA" id="ARBA00022490"/>
    </source>
</evidence>